<evidence type="ECO:0000313" key="2">
    <source>
        <dbReference type="Proteomes" id="UP000007592"/>
    </source>
</evidence>
<reference evidence="1 2" key="1">
    <citation type="submission" date="2012-03" db="EMBL/GenBank/DDBJ databases">
        <authorList>
            <person name="Johnson S.L."/>
            <person name="Munk A.C."/>
            <person name="Han S."/>
            <person name="Bruce D.C."/>
            <person name="Dasch G.A."/>
        </authorList>
    </citation>
    <scope>NUCLEOTIDE SEQUENCE [LARGE SCALE GENOMIC DNA]</scope>
    <source>
        <strain evidence="2">D-CWPP (RSB)</strain>
    </source>
</reference>
<dbReference type="KEGG" id="rsw:MC3_01440"/>
<evidence type="ECO:0000313" key="1">
    <source>
        <dbReference type="EMBL" id="AFD19265.1"/>
    </source>
</evidence>
<organism evidence="1 2">
    <name type="scientific">Rickettsia slovaca str. D-CWPP</name>
    <dbReference type="NCBI Taxonomy" id="1105109"/>
    <lineage>
        <taxon>Bacteria</taxon>
        <taxon>Pseudomonadati</taxon>
        <taxon>Pseudomonadota</taxon>
        <taxon>Alphaproteobacteria</taxon>
        <taxon>Rickettsiales</taxon>
        <taxon>Rickettsiaceae</taxon>
        <taxon>Rickettsieae</taxon>
        <taxon>Rickettsia</taxon>
        <taxon>spotted fever group</taxon>
    </lineage>
</organism>
<dbReference type="Proteomes" id="UP000007592">
    <property type="component" value="Chromosome"/>
</dbReference>
<accession>H8LM87</accession>
<dbReference type="PATRIC" id="fig|1105109.3.peg.306"/>
<dbReference type="RefSeq" id="WP_014419726.1">
    <property type="nucleotide sequence ID" value="NC_017065.1"/>
</dbReference>
<sequence length="50" mass="5761">MLNTLNQETALLNKFKSVATPEAKHKLLDQFKNYVNQNLVELESNNLVFP</sequence>
<dbReference type="AlphaFoldDB" id="H8LM87"/>
<dbReference type="EMBL" id="CP003375">
    <property type="protein sequence ID" value="AFD19265.1"/>
    <property type="molecule type" value="Genomic_DNA"/>
</dbReference>
<protein>
    <submittedName>
        <fullName evidence="1">Uncharacterized protein</fullName>
    </submittedName>
</protein>
<name>H8LM87_RICSL</name>
<gene>
    <name evidence="1" type="ORF">MC3_01440</name>
</gene>
<dbReference type="HOGENOM" id="CLU_3122192_0_0_5"/>
<proteinExistence type="predicted"/>